<dbReference type="InterPro" id="IPR050613">
    <property type="entry name" value="Sec_Metabolite_Reg"/>
</dbReference>
<evidence type="ECO:0000259" key="4">
    <source>
        <dbReference type="SMART" id="SM00906"/>
    </source>
</evidence>
<feature type="compositionally biased region" description="Polar residues" evidence="3">
    <location>
        <begin position="688"/>
        <end position="699"/>
    </location>
</feature>
<feature type="compositionally biased region" description="Basic and acidic residues" evidence="3">
    <location>
        <begin position="64"/>
        <end position="73"/>
    </location>
</feature>
<dbReference type="EMBL" id="CAWUHC010000145">
    <property type="protein sequence ID" value="CAK7235708.1"/>
    <property type="molecule type" value="Genomic_DNA"/>
</dbReference>
<comment type="caution">
    <text evidence="5">The sequence shown here is derived from an EMBL/GenBank/DDBJ whole genome shotgun (WGS) entry which is preliminary data.</text>
</comment>
<evidence type="ECO:0000313" key="6">
    <source>
        <dbReference type="Proteomes" id="UP001642406"/>
    </source>
</evidence>
<evidence type="ECO:0000256" key="1">
    <source>
        <dbReference type="ARBA" id="ARBA00004123"/>
    </source>
</evidence>
<proteinExistence type="predicted"/>
<feature type="domain" description="Xylanolytic transcriptional activator regulatory" evidence="4">
    <location>
        <begin position="337"/>
        <end position="410"/>
    </location>
</feature>
<dbReference type="Proteomes" id="UP001642406">
    <property type="component" value="Unassembled WGS sequence"/>
</dbReference>
<dbReference type="PANTHER" id="PTHR31001">
    <property type="entry name" value="UNCHARACTERIZED TRANSCRIPTIONAL REGULATORY PROTEIN"/>
    <property type="match status" value="1"/>
</dbReference>
<evidence type="ECO:0000256" key="2">
    <source>
        <dbReference type="ARBA" id="ARBA00023242"/>
    </source>
</evidence>
<dbReference type="InterPro" id="IPR007219">
    <property type="entry name" value="XnlR_reg_dom"/>
</dbReference>
<dbReference type="Pfam" id="PF04082">
    <property type="entry name" value="Fungal_trans"/>
    <property type="match status" value="1"/>
</dbReference>
<dbReference type="SMART" id="SM00906">
    <property type="entry name" value="Fungal_trans"/>
    <property type="match status" value="1"/>
</dbReference>
<feature type="compositionally biased region" description="Low complexity" evidence="3">
    <location>
        <begin position="717"/>
        <end position="726"/>
    </location>
</feature>
<feature type="region of interest" description="Disordered" evidence="3">
    <location>
        <begin position="688"/>
        <end position="773"/>
    </location>
</feature>
<feature type="compositionally biased region" description="Low complexity" evidence="3">
    <location>
        <begin position="74"/>
        <end position="90"/>
    </location>
</feature>
<feature type="compositionally biased region" description="Low complexity" evidence="3">
    <location>
        <begin position="734"/>
        <end position="773"/>
    </location>
</feature>
<evidence type="ECO:0000256" key="3">
    <source>
        <dbReference type="SAM" id="MobiDB-lite"/>
    </source>
</evidence>
<feature type="compositionally biased region" description="Basic residues" evidence="3">
    <location>
        <begin position="703"/>
        <end position="716"/>
    </location>
</feature>
<protein>
    <recommendedName>
        <fullName evidence="4">Xylanolytic transcriptional activator regulatory domain-containing protein</fullName>
    </recommendedName>
</protein>
<dbReference type="PANTHER" id="PTHR31001:SF56">
    <property type="entry name" value="ZN(2)-C6 FUNGAL-TYPE DOMAIN-CONTAINING PROTEIN"/>
    <property type="match status" value="1"/>
</dbReference>
<organism evidence="5 6">
    <name type="scientific">Sporothrix bragantina</name>
    <dbReference type="NCBI Taxonomy" id="671064"/>
    <lineage>
        <taxon>Eukaryota</taxon>
        <taxon>Fungi</taxon>
        <taxon>Dikarya</taxon>
        <taxon>Ascomycota</taxon>
        <taxon>Pezizomycotina</taxon>
        <taxon>Sordariomycetes</taxon>
        <taxon>Sordariomycetidae</taxon>
        <taxon>Ophiostomatales</taxon>
        <taxon>Ophiostomataceae</taxon>
        <taxon>Sporothrix</taxon>
    </lineage>
</organism>
<evidence type="ECO:0000313" key="5">
    <source>
        <dbReference type="EMBL" id="CAK7235708.1"/>
    </source>
</evidence>
<comment type="subcellular location">
    <subcellularLocation>
        <location evidence="1">Nucleus</location>
    </subcellularLocation>
</comment>
<gene>
    <name evidence="5" type="ORF">SBRCBS47491_009387</name>
</gene>
<name>A0ABP0CUD9_9PEZI</name>
<dbReference type="CDD" id="cd12148">
    <property type="entry name" value="fungal_TF_MHR"/>
    <property type="match status" value="1"/>
</dbReference>
<accession>A0ABP0CUD9</accession>
<keyword evidence="2" id="KW-0539">Nucleus</keyword>
<keyword evidence="6" id="KW-1185">Reference proteome</keyword>
<feature type="region of interest" description="Disordered" evidence="3">
    <location>
        <begin position="1"/>
        <end position="126"/>
    </location>
</feature>
<sequence>MKCDRQAPAGPTGPSDPADPADRAGPSDSRVTADPPAETASLVSNAPPLSSTTFGKTENSVRSASEHTGHPEASEPSETTEATETTGAAGVADSQINNDDEDEDEEDEDKGNSYGTLVMSHGGRSKYLGPTAGSEWLKDVQQLQDAANTPSVTRCPSPEVEAIEQQPPLLPPPINANSGGHQHNFNTSPLAFPINASSAQIRTRDLLARLPPAEEAWALVESYYRYCAWHHDVAPRSRFQETFARVYSFVSPGSAPPSTAINFQEVALVFIVMSKGTMCNIEMPMDDPSAEEWQHLSEMALVKGNFLSNNTIAGVQTLHIMAHKNFNSDKGRRDDKAWLLWGLATRMTQAMGLHRDGARWNLPPDIVEERRKVFWEVNAADIFQAHCFSRPPTINADHCDTEFPSEPRIVPTEKGYFELRFELSQISGEILNMTLKARRPPYSDATILDEKLRKHEQSLPYYIRCRAALLAMVSRYPSPEDAIAASPEPSPRAMPLSFQQSNLALNICETVINLHRPYYAKALYEDTNATHNSMYAVSFYAVIERCAMIIAIVADIHARYPAISTRQWNLWYHVFGSALCLGTLILKHPTHAMANFALLQIDTAIALFMSLVQNGANTPRYQRNLQWLQKLRSRATAKMDEAGSLQQGKTTTADAAMDTAGTNTNNAGQQDERDVELLGWRTRLIRQAGQQAVQHTVINTRAHGGKSKGNRSKNRTNPKNNSSSRSSGGGNDGSNGNNDTYCSNNNDSSSINDGNNYNNHNSHNNHNNSYDDNSSIEAVTANTTPTAVAGHMPAMNGQMALQATEEVLREFWDPIMLQDLLDGTIDPNYPPTQQFTTSLMNSGPSWWEWEYGPAGS</sequence>
<reference evidence="5 6" key="1">
    <citation type="submission" date="2024-01" db="EMBL/GenBank/DDBJ databases">
        <authorList>
            <person name="Allen C."/>
            <person name="Tagirdzhanova G."/>
        </authorList>
    </citation>
    <scope>NUCLEOTIDE SEQUENCE [LARGE SCALE GENOMIC DNA]</scope>
</reference>
<feature type="compositionally biased region" description="Polar residues" evidence="3">
    <location>
        <begin position="41"/>
        <end position="63"/>
    </location>
</feature>
<feature type="compositionally biased region" description="Acidic residues" evidence="3">
    <location>
        <begin position="98"/>
        <end position="109"/>
    </location>
</feature>